<comment type="caution">
    <text evidence="1">The sequence shown here is derived from an EMBL/GenBank/DDBJ whole genome shotgun (WGS) entry which is preliminary data.</text>
</comment>
<gene>
    <name evidence="1" type="ORF">G2W53_008169</name>
</gene>
<evidence type="ECO:0000313" key="2">
    <source>
        <dbReference type="Proteomes" id="UP000634136"/>
    </source>
</evidence>
<sequence>MVNVASRLGDLNTPVTDSFLVNHALNSLPSKFNSLKTSYVAQKEVWDVNTMISICAQEEEHMKLTIEEVASVMSENDTDHCLTSNITSSKRASPDDVQTVELTEMLIPQMSSTKPIKQIKKKKFE</sequence>
<name>A0A835CHW8_9FABA</name>
<accession>A0A835CHW8</accession>
<dbReference type="AlphaFoldDB" id="A0A835CHW8"/>
<evidence type="ECO:0000313" key="1">
    <source>
        <dbReference type="EMBL" id="KAF7839687.1"/>
    </source>
</evidence>
<dbReference type="Proteomes" id="UP000634136">
    <property type="component" value="Unassembled WGS sequence"/>
</dbReference>
<keyword evidence="2" id="KW-1185">Reference proteome</keyword>
<dbReference type="OrthoDB" id="653951at2759"/>
<proteinExistence type="predicted"/>
<organism evidence="1 2">
    <name type="scientific">Senna tora</name>
    <dbReference type="NCBI Taxonomy" id="362788"/>
    <lineage>
        <taxon>Eukaryota</taxon>
        <taxon>Viridiplantae</taxon>
        <taxon>Streptophyta</taxon>
        <taxon>Embryophyta</taxon>
        <taxon>Tracheophyta</taxon>
        <taxon>Spermatophyta</taxon>
        <taxon>Magnoliopsida</taxon>
        <taxon>eudicotyledons</taxon>
        <taxon>Gunneridae</taxon>
        <taxon>Pentapetalae</taxon>
        <taxon>rosids</taxon>
        <taxon>fabids</taxon>
        <taxon>Fabales</taxon>
        <taxon>Fabaceae</taxon>
        <taxon>Caesalpinioideae</taxon>
        <taxon>Cassia clade</taxon>
        <taxon>Senna</taxon>
    </lineage>
</organism>
<dbReference type="EMBL" id="JAAIUW010000003">
    <property type="protein sequence ID" value="KAF7839687.1"/>
    <property type="molecule type" value="Genomic_DNA"/>
</dbReference>
<protein>
    <submittedName>
        <fullName evidence="1">Putative transcription factor interactor and regulator CCHC(Zn) family</fullName>
    </submittedName>
</protein>
<reference evidence="1" key="1">
    <citation type="submission" date="2020-09" db="EMBL/GenBank/DDBJ databases">
        <title>Genome-Enabled Discovery of Anthraquinone Biosynthesis in Senna tora.</title>
        <authorList>
            <person name="Kang S.-H."/>
            <person name="Pandey R.P."/>
            <person name="Lee C.-M."/>
            <person name="Sim J.-S."/>
            <person name="Jeong J.-T."/>
            <person name="Choi B.-S."/>
            <person name="Jung M."/>
            <person name="Ginzburg D."/>
            <person name="Zhao K."/>
            <person name="Won S.Y."/>
            <person name="Oh T.-J."/>
            <person name="Yu Y."/>
            <person name="Kim N.-H."/>
            <person name="Lee O.R."/>
            <person name="Lee T.-H."/>
            <person name="Bashyal P."/>
            <person name="Kim T.-S."/>
            <person name="Lee W.-H."/>
            <person name="Kawkins C."/>
            <person name="Kim C.-K."/>
            <person name="Kim J.S."/>
            <person name="Ahn B.O."/>
            <person name="Rhee S.Y."/>
            <person name="Sohng J.K."/>
        </authorList>
    </citation>
    <scope>NUCLEOTIDE SEQUENCE</scope>
    <source>
        <tissue evidence="1">Leaf</tissue>
    </source>
</reference>